<feature type="compositionally biased region" description="Basic and acidic residues" evidence="1">
    <location>
        <begin position="477"/>
        <end position="491"/>
    </location>
</feature>
<feature type="compositionally biased region" description="Polar residues" evidence="1">
    <location>
        <begin position="31"/>
        <end position="40"/>
    </location>
</feature>
<evidence type="ECO:0000313" key="2">
    <source>
        <dbReference type="EMBL" id="KAK2963999.1"/>
    </source>
</evidence>
<name>A0ABQ9YJT1_9EUKA</name>
<feature type="region of interest" description="Disordered" evidence="1">
    <location>
        <begin position="315"/>
        <end position="394"/>
    </location>
</feature>
<feature type="region of interest" description="Disordered" evidence="1">
    <location>
        <begin position="435"/>
        <end position="491"/>
    </location>
</feature>
<gene>
    <name evidence="2" type="ORF">BLNAU_1080</name>
</gene>
<evidence type="ECO:0000256" key="1">
    <source>
        <dbReference type="SAM" id="MobiDB-lite"/>
    </source>
</evidence>
<dbReference type="EMBL" id="JARBJD010000004">
    <property type="protein sequence ID" value="KAK2963999.1"/>
    <property type="molecule type" value="Genomic_DNA"/>
</dbReference>
<keyword evidence="3" id="KW-1185">Reference proteome</keyword>
<evidence type="ECO:0000313" key="3">
    <source>
        <dbReference type="Proteomes" id="UP001281761"/>
    </source>
</evidence>
<sequence length="491" mass="56075">MLHRQGWNNLLRNRFLPFDSELKSENEKEGQQSPKTSSDVDSGKWPTPDDRTEPPTQVAAVQYLNNPPPHPRQASQNPCDQRREEDAVEGGKQGDGMEERLVLRPNDPRNERKPCPSKLEALFASTGRSDTQRDTLARASSCLNREWTKDAEEKAKRPRLITAMSSAAPSDDDLFEGEFSGFIPGETQFKEGDEVSAMITPDFVEVKTSFGRKILRNPNDAFGGFGGLTDQMMDNEEPEKRLVLIHNDRWKRGMERLRVNVQGPGGHTILRGLDGQTVNEEEEQERKEMEELATQIAAEEEMMKEEEAAALALAASTKKKKKKIEPERTGSSVSLRPASKKAKKKRDYDDDADANGMKMAMGVHGNRKLTRKGQPDDKKKKEEEERLAREEAEKRKIELLERTKNVGNRKKQNVFDAKRKIVVVLKKMRSDDWRRRNENIVKKRRKRKERADAEAAEAAAKKRRKKRTMTTKGSTGRSEEQETVAWERIRN</sequence>
<accession>A0ABQ9YJT1</accession>
<protein>
    <submittedName>
        <fullName evidence="2">Uncharacterized protein</fullName>
    </submittedName>
</protein>
<proteinExistence type="predicted"/>
<reference evidence="2 3" key="1">
    <citation type="journal article" date="2022" name="bioRxiv">
        <title>Genomics of Preaxostyla Flagellates Illuminates Evolutionary Transitions and the Path Towards Mitochondrial Loss.</title>
        <authorList>
            <person name="Novak L.V.F."/>
            <person name="Treitli S.C."/>
            <person name="Pyrih J."/>
            <person name="Halakuc P."/>
            <person name="Pipaliya S.V."/>
            <person name="Vacek V."/>
            <person name="Brzon O."/>
            <person name="Soukal P."/>
            <person name="Eme L."/>
            <person name="Dacks J.B."/>
            <person name="Karnkowska A."/>
            <person name="Elias M."/>
            <person name="Hampl V."/>
        </authorList>
    </citation>
    <scope>NUCLEOTIDE SEQUENCE [LARGE SCALE GENOMIC DNA]</scope>
    <source>
        <strain evidence="2">NAU3</strain>
        <tissue evidence="2">Gut</tissue>
    </source>
</reference>
<comment type="caution">
    <text evidence="2">The sequence shown here is derived from an EMBL/GenBank/DDBJ whole genome shotgun (WGS) entry which is preliminary data.</text>
</comment>
<feature type="region of interest" description="Disordered" evidence="1">
    <location>
        <begin position="21"/>
        <end position="118"/>
    </location>
</feature>
<feature type="compositionally biased region" description="Basic and acidic residues" evidence="1">
    <location>
        <begin position="21"/>
        <end position="30"/>
    </location>
</feature>
<organism evidence="2 3">
    <name type="scientific">Blattamonas nauphoetae</name>
    <dbReference type="NCBI Taxonomy" id="2049346"/>
    <lineage>
        <taxon>Eukaryota</taxon>
        <taxon>Metamonada</taxon>
        <taxon>Preaxostyla</taxon>
        <taxon>Oxymonadida</taxon>
        <taxon>Blattamonas</taxon>
    </lineage>
</organism>
<feature type="region of interest" description="Disordered" evidence="1">
    <location>
        <begin position="262"/>
        <end position="287"/>
    </location>
</feature>
<feature type="compositionally biased region" description="Basic and acidic residues" evidence="1">
    <location>
        <begin position="373"/>
        <end position="394"/>
    </location>
</feature>
<dbReference type="Proteomes" id="UP001281761">
    <property type="component" value="Unassembled WGS sequence"/>
</dbReference>
<feature type="compositionally biased region" description="Basic and acidic residues" evidence="1">
    <location>
        <begin position="95"/>
        <end position="114"/>
    </location>
</feature>